<dbReference type="AlphaFoldDB" id="A0A9W9GW39"/>
<keyword evidence="2" id="KW-1185">Reference proteome</keyword>
<proteinExistence type="predicted"/>
<dbReference type="GeneID" id="81407082"/>
<name>A0A9W9GW39_9EURO</name>
<protein>
    <submittedName>
        <fullName evidence="1">Uncharacterized protein</fullName>
    </submittedName>
</protein>
<dbReference type="RefSeq" id="XP_056521508.1">
    <property type="nucleotide sequence ID" value="XM_056667912.1"/>
</dbReference>
<dbReference type="Proteomes" id="UP001149079">
    <property type="component" value="Unassembled WGS sequence"/>
</dbReference>
<sequence length="222" mass="25560">MDAISGKKRPEEPFSLLNGLLISKKFVRHFDAGKFVIEPDIPDIVRENTLVSTVKRWLHHKPQEYRVRIVDPDWEVSEEGISRRISLTFGQLDGSKLVFRSSFRPAARYLYFHYYVQVLRMCWQHSSQGKSSQVSAVQTWKGSLFWGRVGRYLPRNMILVLIKGMGREYQFVLKEAAGSRPDNDNLLLGRFVKSSTVRPWNLVPDGFQNVVSKDEVSDELGG</sequence>
<comment type="caution">
    <text evidence="1">The sequence shown here is derived from an EMBL/GenBank/DDBJ whole genome shotgun (WGS) entry which is preliminary data.</text>
</comment>
<evidence type="ECO:0000313" key="2">
    <source>
        <dbReference type="Proteomes" id="UP001149079"/>
    </source>
</evidence>
<evidence type="ECO:0000313" key="1">
    <source>
        <dbReference type="EMBL" id="KAJ5131129.1"/>
    </source>
</evidence>
<dbReference type="EMBL" id="JAPQKL010000005">
    <property type="protein sequence ID" value="KAJ5131129.1"/>
    <property type="molecule type" value="Genomic_DNA"/>
</dbReference>
<organism evidence="1 2">
    <name type="scientific">Penicillium bovifimosum</name>
    <dbReference type="NCBI Taxonomy" id="126998"/>
    <lineage>
        <taxon>Eukaryota</taxon>
        <taxon>Fungi</taxon>
        <taxon>Dikarya</taxon>
        <taxon>Ascomycota</taxon>
        <taxon>Pezizomycotina</taxon>
        <taxon>Eurotiomycetes</taxon>
        <taxon>Eurotiomycetidae</taxon>
        <taxon>Eurotiales</taxon>
        <taxon>Aspergillaceae</taxon>
        <taxon>Penicillium</taxon>
    </lineage>
</organism>
<gene>
    <name evidence="1" type="ORF">N7515_007168</name>
</gene>
<reference evidence="1" key="2">
    <citation type="journal article" date="2023" name="IMA Fungus">
        <title>Comparative genomic study of the Penicillium genus elucidates a diverse pangenome and 15 lateral gene transfer events.</title>
        <authorList>
            <person name="Petersen C."/>
            <person name="Sorensen T."/>
            <person name="Nielsen M.R."/>
            <person name="Sondergaard T.E."/>
            <person name="Sorensen J.L."/>
            <person name="Fitzpatrick D.A."/>
            <person name="Frisvad J.C."/>
            <person name="Nielsen K.L."/>
        </authorList>
    </citation>
    <scope>NUCLEOTIDE SEQUENCE</scope>
    <source>
        <strain evidence="1">IBT 22155</strain>
    </source>
</reference>
<reference evidence="1" key="1">
    <citation type="submission" date="2022-11" db="EMBL/GenBank/DDBJ databases">
        <authorList>
            <person name="Petersen C."/>
        </authorList>
    </citation>
    <scope>NUCLEOTIDE SEQUENCE</scope>
    <source>
        <strain evidence="1">IBT 22155</strain>
    </source>
</reference>
<accession>A0A9W9GW39</accession>
<dbReference type="OrthoDB" id="5386595at2759"/>